<dbReference type="CDD" id="cd01380">
    <property type="entry name" value="MYSc_Myo5"/>
    <property type="match status" value="1"/>
</dbReference>
<feature type="coiled-coil region" evidence="11">
    <location>
        <begin position="1114"/>
        <end position="1141"/>
    </location>
</feature>
<evidence type="ECO:0000256" key="1">
    <source>
        <dbReference type="ARBA" id="ARBA00008314"/>
    </source>
</evidence>
<feature type="binding site" evidence="10">
    <location>
        <begin position="151"/>
        <end position="158"/>
    </location>
    <ligand>
        <name>ATP</name>
        <dbReference type="ChEBI" id="CHEBI:30616"/>
    </ligand>
</feature>
<dbReference type="Gene3D" id="1.20.120.720">
    <property type="entry name" value="Myosin VI head, motor domain, U50 subdomain"/>
    <property type="match status" value="1"/>
</dbReference>
<evidence type="ECO:0000256" key="10">
    <source>
        <dbReference type="PROSITE-ProRule" id="PRU00782"/>
    </source>
</evidence>
<accession>A0A069DY44</accession>
<dbReference type="CDD" id="cd23767">
    <property type="entry name" value="IQCD"/>
    <property type="match status" value="1"/>
</dbReference>
<dbReference type="Pfam" id="PF00063">
    <property type="entry name" value="Myosin_head"/>
    <property type="match status" value="1"/>
</dbReference>
<sequence>GARVWIPHPQKVWEGSIITETFVKNKLLVVTEDGLAKELKITTDNDLPPLRNPDILVGENDLTSLSYLHEPAVLHNLQIRFCRNKAIYTYCGIVLVAINPYTDVSIYDPGTIWAYRGQAMGDLDPHIFAVAEKAYTEMEREQKDQSIIVSGESGAGKTVSAKYAMRYFATVGGSSTETQVERKVLASSPIMEAIGNAKTTRNDNSSRFGKYIELQFNRRYTIVGARMSTYLLEKSRVVFQGPEERNYHIFYQMCASRDKLPKLQLDKAETYQYLCDADPSIPGVDDQQAYAETVDAFTTLGFLKDEINDVLICLSSILHLGNISFINSDDDESCFINKDDKHLLTITQLLDIDGEELSHWLTNRKIISTREFLNIPMNCDAAARARDALAKHIYACLFSTIVTTVNRALKTSAEAKHRFIGVLDIYGFETFDLNSFEQFCINYANEKLQQQFNLHVFKLEQEEYVKEGIEWTFIDFYDNQSCIDLIESKLGILDLLDEECKMPKGSDVSWAKKLYSNCCKWTHFEKPRFGEHSFLLKHFADKVNYEVVGFLEKNKDTVFEEQVAVLRRSTNKLVHKIFRETDGETKLSVPKTKIHLSIQSSSSSTTSTAKNKKTVGSQFRDSLNALMSILNSTTPHYIRCIKPNDDKEPFRYNSSRVVQQLRACGVLETIRISAAGFPSRWLYTDFLKRYRVLCKSGDVRWAYKKETCEKIVSNVIKENDKFKFGKTKIFFRAGEVAYLERLRSERLLECCIKIQACIRGYLVKCRYKKILNTVYGLQKHCRGYLARRLADNLRRNKAAVTIQRFVRGWVKRKQFIRTKKTMLGLQKYSRGLLARRTYRQMRETRAAIIIQTAIRGWLCRIRYERLRKQVITCQSAVRRFLARRRFKKMKREARSAEHLKKLNKGLENKIISLQQRLSEMSKENSFLKAVAQEAEEMRQRLNAMRGIEVQLKNSMAEISGKEKRLQDFVVEVGELTENLKEKDNQMANLAVNLKEVRDENMNLKSTIAELNEQLASLKHEREEFKETIRVGEAERNELRVAHQRLLADRNNLEERLEILEAASKDLKAHKRSSSDASTISVQDEDNGYGSVKSSYTARSTRTSTPDQQQEPQENYDLKNEFKKLQEQLKEANRKLVEAGLLEDSAEKINSSELLPVVRKKDREAKGMFEFQAEDIPIILKQLLGLKPKIAIKLLPGLPAYILFMCIRYTDYIQNENMLQTLMLGYGKHMKNVVVKKLIDTDIDIGILWLSNTLRLVHNLKQYSGDEHFCRENTSTQNEQCLMSYDLSEFRQMLSDQAVAICQAILKRMCIMVQPYAVAAILEHEAISGLTTSTPTSGRSSSSDLQNKKDNGISAIDQLLELLATFHRSLIQHGVDPQLPPQLFIKVFYNLCAHALNNLLLRKEYCHWSKGIQIRYNLSHLEQWARDQKLYDPRLTDALEPIIQASQLLQARKSDADVEAVAEMCNKLTINQILKLLNMYTPMDSYEENVSEKFIANITAFLTEKRKDSSNALMMDINETFALEFPFNPSKIRLEDIEIPEAIKLRMLKKI</sequence>
<dbReference type="SMART" id="SM00242">
    <property type="entry name" value="MYSc"/>
    <property type="match status" value="1"/>
</dbReference>
<keyword evidence="5" id="KW-0112">Calmodulin-binding</keyword>
<dbReference type="Gene3D" id="1.10.10.820">
    <property type="match status" value="1"/>
</dbReference>
<dbReference type="GO" id="GO:0007015">
    <property type="term" value="P:actin filament organization"/>
    <property type="evidence" value="ECO:0007669"/>
    <property type="project" value="TreeGrafter"/>
</dbReference>
<dbReference type="SUPFAM" id="SSF52540">
    <property type="entry name" value="P-loop containing nucleoside triphosphate hydrolases"/>
    <property type="match status" value="2"/>
</dbReference>
<evidence type="ECO:0000259" key="14">
    <source>
        <dbReference type="PROSITE" id="PS51456"/>
    </source>
</evidence>
<dbReference type="GO" id="GO:0016459">
    <property type="term" value="C:myosin complex"/>
    <property type="evidence" value="ECO:0007669"/>
    <property type="project" value="UniProtKB-KW"/>
</dbReference>
<dbReference type="SMART" id="SM01132">
    <property type="entry name" value="DIL"/>
    <property type="match status" value="1"/>
</dbReference>
<evidence type="ECO:0000256" key="9">
    <source>
        <dbReference type="ARBA" id="ARBA00023203"/>
    </source>
</evidence>
<evidence type="ECO:0000313" key="15">
    <source>
        <dbReference type="EMBL" id="JAC88810.1"/>
    </source>
</evidence>
<dbReference type="Gene3D" id="3.40.850.10">
    <property type="entry name" value="Kinesin motor domain"/>
    <property type="match status" value="1"/>
</dbReference>
<dbReference type="InterPro" id="IPR027417">
    <property type="entry name" value="P-loop_NTPase"/>
</dbReference>
<dbReference type="PANTHER" id="PTHR13140">
    <property type="entry name" value="MYOSIN"/>
    <property type="match status" value="1"/>
</dbReference>
<dbReference type="PANTHER" id="PTHR13140:SF706">
    <property type="entry name" value="DILUTE CLASS UNCONVENTIONAL MYOSIN, ISOFORM C"/>
    <property type="match status" value="1"/>
</dbReference>
<feature type="region of interest" description="Actin-binding" evidence="10">
    <location>
        <begin position="623"/>
        <end position="645"/>
    </location>
</feature>
<dbReference type="GO" id="GO:0009653">
    <property type="term" value="P:anatomical structure morphogenesis"/>
    <property type="evidence" value="ECO:0007669"/>
    <property type="project" value="UniProtKB-ARBA"/>
</dbReference>
<evidence type="ECO:0000256" key="6">
    <source>
        <dbReference type="ARBA" id="ARBA00023054"/>
    </source>
</evidence>
<proteinExistence type="evidence at transcript level"/>
<dbReference type="PROSITE" id="PS51126">
    <property type="entry name" value="DILUTE"/>
    <property type="match status" value="1"/>
</dbReference>
<evidence type="ECO:0000256" key="3">
    <source>
        <dbReference type="ARBA" id="ARBA00022741"/>
    </source>
</evidence>
<keyword evidence="4 10" id="KW-0067">ATP-binding</keyword>
<dbReference type="GO" id="GO:0048731">
    <property type="term" value="P:system development"/>
    <property type="evidence" value="ECO:0007669"/>
    <property type="project" value="UniProtKB-ARBA"/>
</dbReference>
<dbReference type="InterPro" id="IPR036103">
    <property type="entry name" value="MYSc_Myo5"/>
</dbReference>
<dbReference type="Pfam" id="PF00612">
    <property type="entry name" value="IQ"/>
    <property type="match status" value="5"/>
</dbReference>
<dbReference type="InterPro" id="IPR002710">
    <property type="entry name" value="Dilute_dom"/>
</dbReference>
<dbReference type="SUPFAM" id="SSF50084">
    <property type="entry name" value="Myosin S1 fragment, N-terminal domain"/>
    <property type="match status" value="1"/>
</dbReference>
<dbReference type="GO" id="GO:0005737">
    <property type="term" value="C:cytoplasm"/>
    <property type="evidence" value="ECO:0007669"/>
    <property type="project" value="TreeGrafter"/>
</dbReference>
<protein>
    <submittedName>
        <fullName evidence="15">Putative myosin class i heavy chain</fullName>
    </submittedName>
</protein>
<dbReference type="InterPro" id="IPR036961">
    <property type="entry name" value="Kinesin_motor_dom_sf"/>
</dbReference>
<feature type="non-terminal residue" evidence="15">
    <location>
        <position position="1"/>
    </location>
</feature>
<evidence type="ECO:0000256" key="7">
    <source>
        <dbReference type="ARBA" id="ARBA00023123"/>
    </source>
</evidence>
<dbReference type="GO" id="GO:0009888">
    <property type="term" value="P:tissue development"/>
    <property type="evidence" value="ECO:0007669"/>
    <property type="project" value="UniProtKB-ARBA"/>
</dbReference>
<dbReference type="PRINTS" id="PR00193">
    <property type="entry name" value="MYOSINHEAVY"/>
</dbReference>
<dbReference type="PROSITE" id="PS51456">
    <property type="entry name" value="MYOSIN_MOTOR"/>
    <property type="match status" value="1"/>
</dbReference>
<dbReference type="SMART" id="SM00015">
    <property type="entry name" value="IQ"/>
    <property type="match status" value="6"/>
</dbReference>
<dbReference type="FunFam" id="1.10.10.820:FF:000001">
    <property type="entry name" value="Myosin heavy chain"/>
    <property type="match status" value="1"/>
</dbReference>
<evidence type="ECO:0000256" key="12">
    <source>
        <dbReference type="SAM" id="MobiDB-lite"/>
    </source>
</evidence>
<feature type="domain" description="Dilute" evidence="13">
    <location>
        <begin position="1235"/>
        <end position="1503"/>
    </location>
</feature>
<dbReference type="GO" id="GO:0016020">
    <property type="term" value="C:membrane"/>
    <property type="evidence" value="ECO:0007669"/>
    <property type="project" value="TreeGrafter"/>
</dbReference>
<dbReference type="InterPro" id="IPR000048">
    <property type="entry name" value="IQ_motif_EF-hand-BS"/>
</dbReference>
<evidence type="ECO:0000256" key="4">
    <source>
        <dbReference type="ARBA" id="ARBA00022840"/>
    </source>
</evidence>
<name>A0A069DY44_9HEMI</name>
<dbReference type="FunFam" id="1.20.5.190:FF:000001">
    <property type="entry name" value="unconventional myosin-Va"/>
    <property type="match status" value="1"/>
</dbReference>
<organism evidence="15">
    <name type="scientific">Panstrongylus megistus</name>
    <dbReference type="NCBI Taxonomy" id="65343"/>
    <lineage>
        <taxon>Eukaryota</taxon>
        <taxon>Metazoa</taxon>
        <taxon>Ecdysozoa</taxon>
        <taxon>Arthropoda</taxon>
        <taxon>Hexapoda</taxon>
        <taxon>Insecta</taxon>
        <taxon>Pterygota</taxon>
        <taxon>Neoptera</taxon>
        <taxon>Paraneoptera</taxon>
        <taxon>Hemiptera</taxon>
        <taxon>Heteroptera</taxon>
        <taxon>Panheteroptera</taxon>
        <taxon>Cimicomorpha</taxon>
        <taxon>Reduviidae</taxon>
        <taxon>Triatominae</taxon>
        <taxon>Panstrongylus</taxon>
    </lineage>
</organism>
<dbReference type="GO" id="GO:0048513">
    <property type="term" value="P:animal organ development"/>
    <property type="evidence" value="ECO:0007669"/>
    <property type="project" value="UniProtKB-ARBA"/>
</dbReference>
<comment type="similarity">
    <text evidence="1 10">Belongs to the TRAFAC class myosin-kinesin ATPase superfamily. Myosin family.</text>
</comment>
<reference evidence="15" key="1">
    <citation type="journal article" date="2015" name="J. Med. Entomol.">
        <title>A Deep Insight Into the Sialotranscriptome of the Chagas Disease Vector, Panstrongylus megistus (Hemiptera: Heteroptera).</title>
        <authorList>
            <person name="Ribeiro J.M."/>
            <person name="Schwarz A."/>
            <person name="Francischetti I.M."/>
        </authorList>
    </citation>
    <scope>NUCLEOTIDE SEQUENCE</scope>
    <source>
        <tissue evidence="15">Salivary glands</tissue>
    </source>
</reference>
<dbReference type="GO" id="GO:0005516">
    <property type="term" value="F:calmodulin binding"/>
    <property type="evidence" value="ECO:0007669"/>
    <property type="project" value="UniProtKB-KW"/>
</dbReference>
<evidence type="ECO:0000259" key="13">
    <source>
        <dbReference type="PROSITE" id="PS51126"/>
    </source>
</evidence>
<feature type="region of interest" description="Disordered" evidence="12">
    <location>
        <begin position="1065"/>
        <end position="1114"/>
    </location>
</feature>
<dbReference type="InterPro" id="IPR001609">
    <property type="entry name" value="Myosin_head_motor_dom-like"/>
</dbReference>
<keyword evidence="7 10" id="KW-0518">Myosin</keyword>
<dbReference type="EMBL" id="GBGD01000079">
    <property type="protein sequence ID" value="JAC88810.1"/>
    <property type="molecule type" value="mRNA"/>
</dbReference>
<evidence type="ECO:0000256" key="8">
    <source>
        <dbReference type="ARBA" id="ARBA00023175"/>
    </source>
</evidence>
<keyword evidence="2" id="KW-0677">Repeat</keyword>
<dbReference type="GO" id="GO:0000146">
    <property type="term" value="F:microfilament motor activity"/>
    <property type="evidence" value="ECO:0007669"/>
    <property type="project" value="TreeGrafter"/>
</dbReference>
<feature type="domain" description="Myosin motor" evidence="14">
    <location>
        <begin position="57"/>
        <end position="744"/>
    </location>
</feature>
<dbReference type="PROSITE" id="PS50096">
    <property type="entry name" value="IQ"/>
    <property type="match status" value="6"/>
</dbReference>
<feature type="compositionally biased region" description="Low complexity" evidence="12">
    <location>
        <begin position="1093"/>
        <end position="1104"/>
    </location>
</feature>
<keyword evidence="9 10" id="KW-0009">Actin-binding</keyword>
<feature type="coiled-coil region" evidence="11">
    <location>
        <begin position="889"/>
        <end position="947"/>
    </location>
</feature>
<dbReference type="Gene3D" id="6.20.240.20">
    <property type="match status" value="1"/>
</dbReference>
<dbReference type="Gene3D" id="1.20.5.190">
    <property type="match status" value="3"/>
</dbReference>
<evidence type="ECO:0000256" key="5">
    <source>
        <dbReference type="ARBA" id="ARBA00022860"/>
    </source>
</evidence>
<dbReference type="CDD" id="cd15470">
    <property type="entry name" value="Myo5_CBD"/>
    <property type="match status" value="1"/>
</dbReference>
<dbReference type="GO" id="GO:0005524">
    <property type="term" value="F:ATP binding"/>
    <property type="evidence" value="ECO:0007669"/>
    <property type="project" value="UniProtKB-UniRule"/>
</dbReference>
<keyword evidence="8 10" id="KW-0505">Motor protein</keyword>
<keyword evidence="3 10" id="KW-0547">Nucleotide-binding</keyword>
<evidence type="ECO:0000256" key="11">
    <source>
        <dbReference type="SAM" id="Coils"/>
    </source>
</evidence>
<dbReference type="Gene3D" id="1.20.58.530">
    <property type="match status" value="1"/>
</dbReference>
<dbReference type="Pfam" id="PF01843">
    <property type="entry name" value="DIL"/>
    <property type="match status" value="1"/>
</dbReference>
<keyword evidence="6 11" id="KW-0175">Coiled coil</keyword>
<evidence type="ECO:0000256" key="2">
    <source>
        <dbReference type="ARBA" id="ARBA00022737"/>
    </source>
</evidence>
<dbReference type="GO" id="GO:0051015">
    <property type="term" value="F:actin filament binding"/>
    <property type="evidence" value="ECO:0007669"/>
    <property type="project" value="TreeGrafter"/>
</dbReference>